<accession>A0A9Q1BCQ2</accession>
<evidence type="ECO:0000313" key="2">
    <source>
        <dbReference type="Proteomes" id="UP001152320"/>
    </source>
</evidence>
<gene>
    <name evidence="1" type="ORF">HOLleu_37883</name>
</gene>
<dbReference type="AlphaFoldDB" id="A0A9Q1BCQ2"/>
<organism evidence="1 2">
    <name type="scientific">Holothuria leucospilota</name>
    <name type="common">Black long sea cucumber</name>
    <name type="synonym">Mertensiothuria leucospilota</name>
    <dbReference type="NCBI Taxonomy" id="206669"/>
    <lineage>
        <taxon>Eukaryota</taxon>
        <taxon>Metazoa</taxon>
        <taxon>Echinodermata</taxon>
        <taxon>Eleutherozoa</taxon>
        <taxon>Echinozoa</taxon>
        <taxon>Holothuroidea</taxon>
        <taxon>Aspidochirotacea</taxon>
        <taxon>Aspidochirotida</taxon>
        <taxon>Holothuriidae</taxon>
        <taxon>Holothuria</taxon>
    </lineage>
</organism>
<dbReference type="Proteomes" id="UP001152320">
    <property type="component" value="Chromosome 20"/>
</dbReference>
<proteinExistence type="predicted"/>
<dbReference type="EMBL" id="JAIZAY010000020">
    <property type="protein sequence ID" value="KAJ8022866.1"/>
    <property type="molecule type" value="Genomic_DNA"/>
</dbReference>
<comment type="caution">
    <text evidence="1">The sequence shown here is derived from an EMBL/GenBank/DDBJ whole genome shotgun (WGS) entry which is preliminary data.</text>
</comment>
<name>A0A9Q1BCQ2_HOLLE</name>
<reference evidence="1" key="1">
    <citation type="submission" date="2021-10" db="EMBL/GenBank/DDBJ databases">
        <title>Tropical sea cucumber genome reveals ecological adaptation and Cuvierian tubules defense mechanism.</title>
        <authorList>
            <person name="Chen T."/>
        </authorList>
    </citation>
    <scope>NUCLEOTIDE SEQUENCE</scope>
    <source>
        <strain evidence="1">Nanhai2018</strain>
        <tissue evidence="1">Muscle</tissue>
    </source>
</reference>
<sequence>MNQNTHLFFMRAWISPSSNQTPIRRARHPPCYRRKKDALSELQQLRDEEGLFAAIFQRTSEASTEGITMQQYHQSGRVSIIHRRLSGANA</sequence>
<keyword evidence="2" id="KW-1185">Reference proteome</keyword>
<evidence type="ECO:0000313" key="1">
    <source>
        <dbReference type="EMBL" id="KAJ8022866.1"/>
    </source>
</evidence>
<protein>
    <submittedName>
        <fullName evidence="1">Uncharacterized protein</fullName>
    </submittedName>
</protein>